<proteinExistence type="predicted"/>
<organism evidence="2">
    <name type="scientific">marine sediment metagenome</name>
    <dbReference type="NCBI Taxonomy" id="412755"/>
    <lineage>
        <taxon>unclassified sequences</taxon>
        <taxon>metagenomes</taxon>
        <taxon>ecological metagenomes</taxon>
    </lineage>
</organism>
<dbReference type="EMBL" id="LAZR01020324">
    <property type="protein sequence ID" value="KKL89305.1"/>
    <property type="molecule type" value="Genomic_DNA"/>
</dbReference>
<dbReference type="PANTHER" id="PTHR43143">
    <property type="entry name" value="METALLOPHOSPHOESTERASE, CALCINEURIN SUPERFAMILY"/>
    <property type="match status" value="1"/>
</dbReference>
<name>A0A0F9I677_9ZZZZ</name>
<comment type="caution">
    <text evidence="2">The sequence shown here is derived from an EMBL/GenBank/DDBJ whole genome shotgun (WGS) entry which is preliminary data.</text>
</comment>
<dbReference type="InterPro" id="IPR051918">
    <property type="entry name" value="STPP_CPPED1"/>
</dbReference>
<accession>A0A0F9I677</accession>
<dbReference type="InterPro" id="IPR004843">
    <property type="entry name" value="Calcineurin-like_PHP"/>
</dbReference>
<sequence>HLDVCDVPLYLTLGNHDIASYYVKTGATYSSHMFNAGKARASWIRNTTCFRNGTYYSRIFQVDTTSYRLIFLDNAYKSPDRGKTGPYLIDQYQLIWLDNQLKESDSDVEIIFTHMPLIEAYEPDPSKTGQVIDIKSVDAASDLVGVLEKNPSARLIFSGHKHRNLVYNYQFPGNYILTQVETGAFARDANNWRLIQLTVGSIIISYPGESRTQYLISHK</sequence>
<dbReference type="PANTHER" id="PTHR43143:SF1">
    <property type="entry name" value="SERINE_THREONINE-PROTEIN PHOSPHATASE CPPED1"/>
    <property type="match status" value="1"/>
</dbReference>
<evidence type="ECO:0000313" key="2">
    <source>
        <dbReference type="EMBL" id="KKL89305.1"/>
    </source>
</evidence>
<gene>
    <name evidence="2" type="ORF">LCGC14_1916010</name>
</gene>
<protein>
    <recommendedName>
        <fullName evidence="1">Calcineurin-like phosphoesterase domain-containing protein</fullName>
    </recommendedName>
</protein>
<feature type="non-terminal residue" evidence="2">
    <location>
        <position position="1"/>
    </location>
</feature>
<dbReference type="InterPro" id="IPR029052">
    <property type="entry name" value="Metallo-depent_PP-like"/>
</dbReference>
<dbReference type="SUPFAM" id="SSF56300">
    <property type="entry name" value="Metallo-dependent phosphatases"/>
    <property type="match status" value="1"/>
</dbReference>
<evidence type="ECO:0000259" key="1">
    <source>
        <dbReference type="Pfam" id="PF00149"/>
    </source>
</evidence>
<dbReference type="Gene3D" id="3.60.21.10">
    <property type="match status" value="1"/>
</dbReference>
<dbReference type="AlphaFoldDB" id="A0A0F9I677"/>
<dbReference type="Pfam" id="PF00149">
    <property type="entry name" value="Metallophos"/>
    <property type="match status" value="1"/>
</dbReference>
<dbReference type="GO" id="GO:0016787">
    <property type="term" value="F:hydrolase activity"/>
    <property type="evidence" value="ECO:0007669"/>
    <property type="project" value="InterPro"/>
</dbReference>
<feature type="domain" description="Calcineurin-like phosphoesterase" evidence="1">
    <location>
        <begin position="7"/>
        <end position="163"/>
    </location>
</feature>
<reference evidence="2" key="1">
    <citation type="journal article" date="2015" name="Nature">
        <title>Complex archaea that bridge the gap between prokaryotes and eukaryotes.</title>
        <authorList>
            <person name="Spang A."/>
            <person name="Saw J.H."/>
            <person name="Jorgensen S.L."/>
            <person name="Zaremba-Niedzwiedzka K."/>
            <person name="Martijn J."/>
            <person name="Lind A.E."/>
            <person name="van Eijk R."/>
            <person name="Schleper C."/>
            <person name="Guy L."/>
            <person name="Ettema T.J."/>
        </authorList>
    </citation>
    <scope>NUCLEOTIDE SEQUENCE</scope>
</reference>